<dbReference type="AlphaFoldDB" id="A0A1W1XS61"/>
<dbReference type="STRING" id="1121390.SAMN02746041_02781"/>
<proteinExistence type="predicted"/>
<accession>A0A1W1XS61</accession>
<name>A0A1W1XS61_9BACT</name>
<protein>
    <recommendedName>
        <fullName evidence="3">Transposase</fullName>
    </recommendedName>
</protein>
<dbReference type="EMBL" id="FWXF01000018">
    <property type="protein sequence ID" value="SMC26810.1"/>
    <property type="molecule type" value="Genomic_DNA"/>
</dbReference>
<organism evidence="1 2">
    <name type="scientific">Desulfacinum hydrothermale DSM 13146</name>
    <dbReference type="NCBI Taxonomy" id="1121390"/>
    <lineage>
        <taxon>Bacteria</taxon>
        <taxon>Pseudomonadati</taxon>
        <taxon>Thermodesulfobacteriota</taxon>
        <taxon>Syntrophobacteria</taxon>
        <taxon>Syntrophobacterales</taxon>
        <taxon>Syntrophobacteraceae</taxon>
        <taxon>Desulfacinum</taxon>
    </lineage>
</organism>
<keyword evidence="2" id="KW-1185">Reference proteome</keyword>
<dbReference type="Proteomes" id="UP000192783">
    <property type="component" value="Unassembled WGS sequence"/>
</dbReference>
<sequence>MSEKNLPKRWSAKRKQEVVLRLLKGESLDSLSRETAQPA</sequence>
<gene>
    <name evidence="1" type="ORF">SAMN02746041_02781</name>
</gene>
<evidence type="ECO:0000313" key="2">
    <source>
        <dbReference type="Proteomes" id="UP000192783"/>
    </source>
</evidence>
<reference evidence="1 2" key="1">
    <citation type="submission" date="2017-04" db="EMBL/GenBank/DDBJ databases">
        <authorList>
            <person name="Afonso C.L."/>
            <person name="Miller P.J."/>
            <person name="Scott M.A."/>
            <person name="Spackman E."/>
            <person name="Goraichik I."/>
            <person name="Dimitrov K.M."/>
            <person name="Suarez D.L."/>
            <person name="Swayne D.E."/>
        </authorList>
    </citation>
    <scope>NUCLEOTIDE SEQUENCE [LARGE SCALE GENOMIC DNA]</scope>
    <source>
        <strain evidence="1 2">DSM 13146</strain>
    </source>
</reference>
<evidence type="ECO:0008006" key="3">
    <source>
        <dbReference type="Google" id="ProtNLM"/>
    </source>
</evidence>
<evidence type="ECO:0000313" key="1">
    <source>
        <dbReference type="EMBL" id="SMC26810.1"/>
    </source>
</evidence>